<reference evidence="3" key="1">
    <citation type="submission" date="2022-10" db="EMBL/GenBank/DDBJ databases">
        <title>Genome assembly of Pristionchus species.</title>
        <authorList>
            <person name="Yoshida K."/>
            <person name="Sommer R.J."/>
        </authorList>
    </citation>
    <scope>NUCLEOTIDE SEQUENCE [LARGE SCALE GENOMIC DNA]</scope>
    <source>
        <strain evidence="3">RS5460</strain>
    </source>
</reference>
<evidence type="ECO:0008006" key="4">
    <source>
        <dbReference type="Google" id="ProtNLM"/>
    </source>
</evidence>
<comment type="caution">
    <text evidence="2">The sequence shown here is derived from an EMBL/GenBank/DDBJ whole genome shotgun (WGS) entry which is preliminary data.</text>
</comment>
<feature type="transmembrane region" description="Helical" evidence="1">
    <location>
        <begin position="130"/>
        <end position="148"/>
    </location>
</feature>
<dbReference type="Gene3D" id="1.20.1070.10">
    <property type="entry name" value="Rhodopsin 7-helix transmembrane proteins"/>
    <property type="match status" value="1"/>
</dbReference>
<gene>
    <name evidence="2" type="ORF">PMAYCL1PPCAC_30471</name>
</gene>
<dbReference type="PANTHER" id="PTHR22941">
    <property type="entry name" value="SERPENTINE RECEPTOR"/>
    <property type="match status" value="1"/>
</dbReference>
<protein>
    <recommendedName>
        <fullName evidence="4">G protein-coupled receptor</fullName>
    </recommendedName>
</protein>
<evidence type="ECO:0000313" key="2">
    <source>
        <dbReference type="EMBL" id="GMR60276.1"/>
    </source>
</evidence>
<keyword evidence="3" id="KW-1185">Reference proteome</keyword>
<keyword evidence="1" id="KW-0472">Membrane</keyword>
<dbReference type="PANTHER" id="PTHR22941:SF26">
    <property type="entry name" value="SERPENTINE RECEPTOR, CLASS H"/>
    <property type="match status" value="1"/>
</dbReference>
<dbReference type="Pfam" id="PF10327">
    <property type="entry name" value="7TM_GPCR_Sri"/>
    <property type="match status" value="1"/>
</dbReference>
<evidence type="ECO:0000313" key="3">
    <source>
        <dbReference type="Proteomes" id="UP001328107"/>
    </source>
</evidence>
<organism evidence="2 3">
    <name type="scientific">Pristionchus mayeri</name>
    <dbReference type="NCBI Taxonomy" id="1317129"/>
    <lineage>
        <taxon>Eukaryota</taxon>
        <taxon>Metazoa</taxon>
        <taxon>Ecdysozoa</taxon>
        <taxon>Nematoda</taxon>
        <taxon>Chromadorea</taxon>
        <taxon>Rhabditida</taxon>
        <taxon>Rhabditina</taxon>
        <taxon>Diplogasteromorpha</taxon>
        <taxon>Diplogasteroidea</taxon>
        <taxon>Neodiplogasteridae</taxon>
        <taxon>Pristionchus</taxon>
    </lineage>
</organism>
<proteinExistence type="predicted"/>
<dbReference type="Proteomes" id="UP001328107">
    <property type="component" value="Unassembled WGS sequence"/>
</dbReference>
<evidence type="ECO:0000256" key="1">
    <source>
        <dbReference type="SAM" id="Phobius"/>
    </source>
</evidence>
<feature type="non-terminal residue" evidence="2">
    <location>
        <position position="1"/>
    </location>
</feature>
<sequence length="342" mass="39178">GSISVQAERLIEGYNHVTAPLFTMLNCAVFFLILFDKDKRNKVYRHYMLILQIVTMVADVYLEMGIYVALANERIFYSLGFVPFGMDMVIAMIVYLILTIEVISAYVICVMFRHQSMLHPGSQLRISRKMFFCAVITMNIWMLFWLPLVNYGMRRSQYSTSQLPTSLKWLNEKQVYAAFAFDRDQYVWISISGLLLLVTPPSLLCVFLFTHMFMLLRTPSASTSASTRRYQRRTTVSLALQIVIPSISMIIPFAEQALSPLLSISSDVSAATFCLSNTHAVLNSITTFVASPSYKRFVKRLIYRTYYFLIRDPARNDQTPHQETRGADGGRRYSAFQVNIPG</sequence>
<feature type="transmembrane region" description="Helical" evidence="1">
    <location>
        <begin position="47"/>
        <end position="69"/>
    </location>
</feature>
<dbReference type="SUPFAM" id="SSF81321">
    <property type="entry name" value="Family A G protein-coupled receptor-like"/>
    <property type="match status" value="1"/>
</dbReference>
<feature type="transmembrane region" description="Helical" evidence="1">
    <location>
        <begin position="186"/>
        <end position="216"/>
    </location>
</feature>
<keyword evidence="1" id="KW-1133">Transmembrane helix</keyword>
<dbReference type="InterPro" id="IPR019429">
    <property type="entry name" value="7TM_GPCR_serpentine_rcpt_Sri"/>
</dbReference>
<feature type="transmembrane region" description="Helical" evidence="1">
    <location>
        <begin position="89"/>
        <end position="109"/>
    </location>
</feature>
<feature type="transmembrane region" description="Helical" evidence="1">
    <location>
        <begin position="236"/>
        <end position="254"/>
    </location>
</feature>
<name>A0AAN5DB74_9BILA</name>
<dbReference type="InterPro" id="IPR053220">
    <property type="entry name" value="Nematode_rcpt-like_serp_H"/>
</dbReference>
<keyword evidence="1" id="KW-0812">Transmembrane</keyword>
<accession>A0AAN5DB74</accession>
<dbReference type="EMBL" id="BTRK01000006">
    <property type="protein sequence ID" value="GMR60276.1"/>
    <property type="molecule type" value="Genomic_DNA"/>
</dbReference>
<dbReference type="AlphaFoldDB" id="A0AAN5DB74"/>
<feature type="transmembrane region" description="Helical" evidence="1">
    <location>
        <begin position="17"/>
        <end position="35"/>
    </location>
</feature>